<feature type="compositionally biased region" description="Basic and acidic residues" evidence="1">
    <location>
        <begin position="54"/>
        <end position="66"/>
    </location>
</feature>
<dbReference type="RefSeq" id="XP_025367328.1">
    <property type="nucleotide sequence ID" value="XM_025516396.1"/>
</dbReference>
<feature type="region of interest" description="Disordered" evidence="1">
    <location>
        <begin position="54"/>
        <end position="82"/>
    </location>
</feature>
<protein>
    <submittedName>
        <fullName evidence="2">Uncharacterized protein</fullName>
    </submittedName>
</protein>
<gene>
    <name evidence="2" type="ORF">IE81DRAFT_349492</name>
</gene>
<feature type="compositionally biased region" description="Acidic residues" evidence="1">
    <location>
        <begin position="67"/>
        <end position="82"/>
    </location>
</feature>
<evidence type="ECO:0000313" key="3">
    <source>
        <dbReference type="Proteomes" id="UP000245783"/>
    </source>
</evidence>
<accession>A0A316VT07</accession>
<name>A0A316VT07_9BASI</name>
<evidence type="ECO:0000256" key="1">
    <source>
        <dbReference type="SAM" id="MobiDB-lite"/>
    </source>
</evidence>
<dbReference type="EMBL" id="KZ819427">
    <property type="protein sequence ID" value="PWN40168.1"/>
    <property type="molecule type" value="Genomic_DNA"/>
</dbReference>
<keyword evidence="3" id="KW-1185">Reference proteome</keyword>
<evidence type="ECO:0000313" key="2">
    <source>
        <dbReference type="EMBL" id="PWN40168.1"/>
    </source>
</evidence>
<dbReference type="Proteomes" id="UP000245783">
    <property type="component" value="Unassembled WGS sequence"/>
</dbReference>
<dbReference type="InParanoid" id="A0A316VT07"/>
<dbReference type="GeneID" id="37038266"/>
<sequence length="82" mass="9516">MFIQRTNDILFKLLGVDQTPTQDWQHCCQTFDFLFKSFGSPGDCSCLVEVAKEAKEEGEEKDKKDTNDDEEEDDDDDDEEEE</sequence>
<dbReference type="AlphaFoldDB" id="A0A316VT07"/>
<organism evidence="2 3">
    <name type="scientific">Ceraceosorus guamensis</name>
    <dbReference type="NCBI Taxonomy" id="1522189"/>
    <lineage>
        <taxon>Eukaryota</taxon>
        <taxon>Fungi</taxon>
        <taxon>Dikarya</taxon>
        <taxon>Basidiomycota</taxon>
        <taxon>Ustilaginomycotina</taxon>
        <taxon>Exobasidiomycetes</taxon>
        <taxon>Ceraceosorales</taxon>
        <taxon>Ceraceosoraceae</taxon>
        <taxon>Ceraceosorus</taxon>
    </lineage>
</organism>
<proteinExistence type="predicted"/>
<reference evidence="2 3" key="1">
    <citation type="journal article" date="2018" name="Mol. Biol. Evol.">
        <title>Broad Genomic Sampling Reveals a Smut Pathogenic Ancestry of the Fungal Clade Ustilaginomycotina.</title>
        <authorList>
            <person name="Kijpornyongpan T."/>
            <person name="Mondo S.J."/>
            <person name="Barry K."/>
            <person name="Sandor L."/>
            <person name="Lee J."/>
            <person name="Lipzen A."/>
            <person name="Pangilinan J."/>
            <person name="LaButti K."/>
            <person name="Hainaut M."/>
            <person name="Henrissat B."/>
            <person name="Grigoriev I.V."/>
            <person name="Spatafora J.W."/>
            <person name="Aime M.C."/>
        </authorList>
    </citation>
    <scope>NUCLEOTIDE SEQUENCE [LARGE SCALE GENOMIC DNA]</scope>
    <source>
        <strain evidence="2 3">MCA 4658</strain>
    </source>
</reference>